<evidence type="ECO:0000256" key="2">
    <source>
        <dbReference type="SAM" id="SignalP"/>
    </source>
</evidence>
<reference evidence="3" key="1">
    <citation type="submission" date="2023-06" db="EMBL/GenBank/DDBJ databases">
        <title>Genome-scale phylogeny and comparative genomics of the fungal order Sordariales.</title>
        <authorList>
            <consortium name="Lawrence Berkeley National Laboratory"/>
            <person name="Hensen N."/>
            <person name="Bonometti L."/>
            <person name="Westerberg I."/>
            <person name="Brannstrom I.O."/>
            <person name="Guillou S."/>
            <person name="Cros-Aarteil S."/>
            <person name="Calhoun S."/>
            <person name="Haridas S."/>
            <person name="Kuo A."/>
            <person name="Mondo S."/>
            <person name="Pangilinan J."/>
            <person name="Riley R."/>
            <person name="Labutti K."/>
            <person name="Andreopoulos B."/>
            <person name="Lipzen A."/>
            <person name="Chen C."/>
            <person name="Yanf M."/>
            <person name="Daum C."/>
            <person name="Ng V."/>
            <person name="Clum A."/>
            <person name="Steindorff A."/>
            <person name="Ohm R."/>
            <person name="Martin F."/>
            <person name="Silar P."/>
            <person name="Natvig D."/>
            <person name="Lalanne C."/>
            <person name="Gautier V."/>
            <person name="Ament-Velasquez S.L."/>
            <person name="Kruys A."/>
            <person name="Hutchinson M.I."/>
            <person name="Powell A.J."/>
            <person name="Barry K."/>
            <person name="Miller A.N."/>
            <person name="Grigoriev I.V."/>
            <person name="Debuchy R."/>
            <person name="Gladieux P."/>
            <person name="Thoren M.H."/>
            <person name="Johannesson H."/>
        </authorList>
    </citation>
    <scope>NUCLEOTIDE SEQUENCE</scope>
    <source>
        <strain evidence="3">CBS 606.72</strain>
    </source>
</reference>
<sequence>MVIAIVLQHALLHVHSSAQLNCRDIDCVASFFLSPTPIRPGSGRIAPSRYLVIGQPFKAQDPKTGWQVASRQSRRIQVDSADTVDSGRGPRSAVLRGRSRMTLRDRTQIPGSASRRESKGRNHKTWFKRASNKPCQPTSSVMCDHLSDGSSV</sequence>
<evidence type="ECO:0000256" key="1">
    <source>
        <dbReference type="SAM" id="MobiDB-lite"/>
    </source>
</evidence>
<evidence type="ECO:0000313" key="4">
    <source>
        <dbReference type="Proteomes" id="UP001175000"/>
    </source>
</evidence>
<feature type="signal peptide" evidence="2">
    <location>
        <begin position="1"/>
        <end position="18"/>
    </location>
</feature>
<organism evidence="3 4">
    <name type="scientific">Immersiella caudata</name>
    <dbReference type="NCBI Taxonomy" id="314043"/>
    <lineage>
        <taxon>Eukaryota</taxon>
        <taxon>Fungi</taxon>
        <taxon>Dikarya</taxon>
        <taxon>Ascomycota</taxon>
        <taxon>Pezizomycotina</taxon>
        <taxon>Sordariomycetes</taxon>
        <taxon>Sordariomycetidae</taxon>
        <taxon>Sordariales</taxon>
        <taxon>Lasiosphaeriaceae</taxon>
        <taxon>Immersiella</taxon>
    </lineage>
</organism>
<proteinExistence type="predicted"/>
<evidence type="ECO:0000313" key="3">
    <source>
        <dbReference type="EMBL" id="KAK0617031.1"/>
    </source>
</evidence>
<accession>A0AA40BX53</accession>
<feature type="compositionally biased region" description="Basic residues" evidence="1">
    <location>
        <begin position="121"/>
        <end position="131"/>
    </location>
</feature>
<protein>
    <recommendedName>
        <fullName evidence="5">Secreted protein</fullName>
    </recommendedName>
</protein>
<dbReference type="EMBL" id="JAULSU010000005">
    <property type="protein sequence ID" value="KAK0617031.1"/>
    <property type="molecule type" value="Genomic_DNA"/>
</dbReference>
<comment type="caution">
    <text evidence="3">The sequence shown here is derived from an EMBL/GenBank/DDBJ whole genome shotgun (WGS) entry which is preliminary data.</text>
</comment>
<name>A0AA40BX53_9PEZI</name>
<feature type="chain" id="PRO_5041446683" description="Secreted protein" evidence="2">
    <location>
        <begin position="19"/>
        <end position="152"/>
    </location>
</feature>
<dbReference type="AlphaFoldDB" id="A0AA40BX53"/>
<keyword evidence="2" id="KW-0732">Signal</keyword>
<feature type="region of interest" description="Disordered" evidence="1">
    <location>
        <begin position="63"/>
        <end position="152"/>
    </location>
</feature>
<evidence type="ECO:0008006" key="5">
    <source>
        <dbReference type="Google" id="ProtNLM"/>
    </source>
</evidence>
<gene>
    <name evidence="3" type="ORF">B0T14DRAFT_255797</name>
</gene>
<keyword evidence="4" id="KW-1185">Reference proteome</keyword>
<dbReference type="Proteomes" id="UP001175000">
    <property type="component" value="Unassembled WGS sequence"/>
</dbReference>